<evidence type="ECO:0000313" key="2">
    <source>
        <dbReference type="Proteomes" id="UP000015105"/>
    </source>
</evidence>
<keyword evidence="2" id="KW-1185">Reference proteome</keyword>
<evidence type="ECO:0000313" key="1">
    <source>
        <dbReference type="EnsemblPlants" id="AET6Gv20531900.41"/>
    </source>
</evidence>
<reference evidence="1" key="4">
    <citation type="submission" date="2019-03" db="UniProtKB">
        <authorList>
            <consortium name="EnsemblPlants"/>
        </authorList>
    </citation>
    <scope>IDENTIFICATION</scope>
</reference>
<reference evidence="1" key="5">
    <citation type="journal article" date="2021" name="G3 (Bethesda)">
        <title>Aegilops tauschii genome assembly Aet v5.0 features greater sequence contiguity and improved annotation.</title>
        <authorList>
            <person name="Wang L."/>
            <person name="Zhu T."/>
            <person name="Rodriguez J.C."/>
            <person name="Deal K.R."/>
            <person name="Dubcovsky J."/>
            <person name="McGuire P.E."/>
            <person name="Lux T."/>
            <person name="Spannagl M."/>
            <person name="Mayer K.F.X."/>
            <person name="Baldrich P."/>
            <person name="Meyers B.C."/>
            <person name="Huo N."/>
            <person name="Gu Y.Q."/>
            <person name="Zhou H."/>
            <person name="Devos K.M."/>
            <person name="Bennetzen J.L."/>
            <person name="Unver T."/>
            <person name="Budak H."/>
            <person name="Gulick P.J."/>
            <person name="Galiba G."/>
            <person name="Kalapos B."/>
            <person name="Nelson D.R."/>
            <person name="Li P."/>
            <person name="You F.M."/>
            <person name="Luo M.C."/>
            <person name="Dvorak J."/>
        </authorList>
    </citation>
    <scope>NUCLEOTIDE SEQUENCE [LARGE SCALE GENOMIC DNA]</scope>
    <source>
        <strain evidence="1">cv. AL8/78</strain>
    </source>
</reference>
<reference evidence="2" key="1">
    <citation type="journal article" date="2014" name="Science">
        <title>Ancient hybridizations among the ancestral genomes of bread wheat.</title>
        <authorList>
            <consortium name="International Wheat Genome Sequencing Consortium,"/>
            <person name="Marcussen T."/>
            <person name="Sandve S.R."/>
            <person name="Heier L."/>
            <person name="Spannagl M."/>
            <person name="Pfeifer M."/>
            <person name="Jakobsen K.S."/>
            <person name="Wulff B.B."/>
            <person name="Steuernagel B."/>
            <person name="Mayer K.F."/>
            <person name="Olsen O.A."/>
        </authorList>
    </citation>
    <scope>NUCLEOTIDE SEQUENCE [LARGE SCALE GENOMIC DNA]</scope>
    <source>
        <strain evidence="2">cv. AL8/78</strain>
    </source>
</reference>
<proteinExistence type="predicted"/>
<organism evidence="1 2">
    <name type="scientific">Aegilops tauschii subsp. strangulata</name>
    <name type="common">Goatgrass</name>
    <dbReference type="NCBI Taxonomy" id="200361"/>
    <lineage>
        <taxon>Eukaryota</taxon>
        <taxon>Viridiplantae</taxon>
        <taxon>Streptophyta</taxon>
        <taxon>Embryophyta</taxon>
        <taxon>Tracheophyta</taxon>
        <taxon>Spermatophyta</taxon>
        <taxon>Magnoliopsida</taxon>
        <taxon>Liliopsida</taxon>
        <taxon>Poales</taxon>
        <taxon>Poaceae</taxon>
        <taxon>BOP clade</taxon>
        <taxon>Pooideae</taxon>
        <taxon>Triticodae</taxon>
        <taxon>Triticeae</taxon>
        <taxon>Triticinae</taxon>
        <taxon>Aegilops</taxon>
    </lineage>
</organism>
<dbReference type="Proteomes" id="UP000015105">
    <property type="component" value="Chromosome 6D"/>
</dbReference>
<protein>
    <submittedName>
        <fullName evidence="1">Uncharacterized protein</fullName>
    </submittedName>
</protein>
<dbReference type="EnsemblPlants" id="AET6Gv20531900.41">
    <property type="protein sequence ID" value="AET6Gv20531900.41"/>
    <property type="gene ID" value="AET6Gv20531900"/>
</dbReference>
<dbReference type="EnsemblPlants" id="AET6Gv20531900.42">
    <property type="protein sequence ID" value="AET6Gv20531900.42"/>
    <property type="gene ID" value="AET6Gv20531900"/>
</dbReference>
<dbReference type="AlphaFoldDB" id="A0A453NXK0"/>
<dbReference type="Gramene" id="AET6Gv20531900.42">
    <property type="protein sequence ID" value="AET6Gv20531900.42"/>
    <property type="gene ID" value="AET6Gv20531900"/>
</dbReference>
<dbReference type="Gramene" id="AET6Gv20531900.41">
    <property type="protein sequence ID" value="AET6Gv20531900.41"/>
    <property type="gene ID" value="AET6Gv20531900"/>
</dbReference>
<sequence length="119" mass="13349">MVQPRNREPCCETMQRGGAWCSHGSGATRLLHRSWHCPISGHSSGPCRRTLAWRVGCRCGLWTLLPSLIRNTMELPGEELLLVHEVSPPRVEHAPARGNLVGVMEHEVVRLDVLEMFCT</sequence>
<accession>A0A453NXK0</accession>
<name>A0A453NXK0_AEGTS</name>
<reference evidence="1" key="3">
    <citation type="journal article" date="2017" name="Nature">
        <title>Genome sequence of the progenitor of the wheat D genome Aegilops tauschii.</title>
        <authorList>
            <person name="Luo M.C."/>
            <person name="Gu Y.Q."/>
            <person name="Puiu D."/>
            <person name="Wang H."/>
            <person name="Twardziok S.O."/>
            <person name="Deal K.R."/>
            <person name="Huo N."/>
            <person name="Zhu T."/>
            <person name="Wang L."/>
            <person name="Wang Y."/>
            <person name="McGuire P.E."/>
            <person name="Liu S."/>
            <person name="Long H."/>
            <person name="Ramasamy R.K."/>
            <person name="Rodriguez J.C."/>
            <person name="Van S.L."/>
            <person name="Yuan L."/>
            <person name="Wang Z."/>
            <person name="Xia Z."/>
            <person name="Xiao L."/>
            <person name="Anderson O.D."/>
            <person name="Ouyang S."/>
            <person name="Liang Y."/>
            <person name="Zimin A.V."/>
            <person name="Pertea G."/>
            <person name="Qi P."/>
            <person name="Bennetzen J.L."/>
            <person name="Dai X."/>
            <person name="Dawson M.W."/>
            <person name="Muller H.G."/>
            <person name="Kugler K."/>
            <person name="Rivarola-Duarte L."/>
            <person name="Spannagl M."/>
            <person name="Mayer K.F.X."/>
            <person name="Lu F.H."/>
            <person name="Bevan M.W."/>
            <person name="Leroy P."/>
            <person name="Li P."/>
            <person name="You F.M."/>
            <person name="Sun Q."/>
            <person name="Liu Z."/>
            <person name="Lyons E."/>
            <person name="Wicker T."/>
            <person name="Salzberg S.L."/>
            <person name="Devos K.M."/>
            <person name="Dvorak J."/>
        </authorList>
    </citation>
    <scope>NUCLEOTIDE SEQUENCE [LARGE SCALE GENOMIC DNA]</scope>
    <source>
        <strain evidence="1">cv. AL8/78</strain>
    </source>
</reference>
<reference evidence="2" key="2">
    <citation type="journal article" date="2017" name="Nat. Plants">
        <title>The Aegilops tauschii genome reveals multiple impacts of transposons.</title>
        <authorList>
            <person name="Zhao G."/>
            <person name="Zou C."/>
            <person name="Li K."/>
            <person name="Wang K."/>
            <person name="Li T."/>
            <person name="Gao L."/>
            <person name="Zhang X."/>
            <person name="Wang H."/>
            <person name="Yang Z."/>
            <person name="Liu X."/>
            <person name="Jiang W."/>
            <person name="Mao L."/>
            <person name="Kong X."/>
            <person name="Jiao Y."/>
            <person name="Jia J."/>
        </authorList>
    </citation>
    <scope>NUCLEOTIDE SEQUENCE [LARGE SCALE GENOMIC DNA]</scope>
    <source>
        <strain evidence="2">cv. AL8/78</strain>
    </source>
</reference>